<name>A0ACC2AN67_DIPCM</name>
<dbReference type="Proteomes" id="UP001162992">
    <property type="component" value="Chromosome 20"/>
</dbReference>
<comment type="caution">
    <text evidence="1">The sequence shown here is derived from an EMBL/GenBank/DDBJ whole genome shotgun (WGS) entry which is preliminary data.</text>
</comment>
<accession>A0ACC2AN67</accession>
<proteinExistence type="predicted"/>
<evidence type="ECO:0000313" key="2">
    <source>
        <dbReference type="Proteomes" id="UP001162992"/>
    </source>
</evidence>
<protein>
    <submittedName>
        <fullName evidence="1">Uncharacterized protein</fullName>
    </submittedName>
</protein>
<keyword evidence="2" id="KW-1185">Reference proteome</keyword>
<reference evidence="2" key="1">
    <citation type="journal article" date="2024" name="Proc. Natl. Acad. Sci. U.S.A.">
        <title>Extraordinary preservation of gene collinearity over three hundred million years revealed in homosporous lycophytes.</title>
        <authorList>
            <person name="Li C."/>
            <person name="Wickell D."/>
            <person name="Kuo L.Y."/>
            <person name="Chen X."/>
            <person name="Nie B."/>
            <person name="Liao X."/>
            <person name="Peng D."/>
            <person name="Ji J."/>
            <person name="Jenkins J."/>
            <person name="Williams M."/>
            <person name="Shu S."/>
            <person name="Plott C."/>
            <person name="Barry K."/>
            <person name="Rajasekar S."/>
            <person name="Grimwood J."/>
            <person name="Han X."/>
            <person name="Sun S."/>
            <person name="Hou Z."/>
            <person name="He W."/>
            <person name="Dai G."/>
            <person name="Sun C."/>
            <person name="Schmutz J."/>
            <person name="Leebens-Mack J.H."/>
            <person name="Li F.W."/>
            <person name="Wang L."/>
        </authorList>
    </citation>
    <scope>NUCLEOTIDE SEQUENCE [LARGE SCALE GENOMIC DNA]</scope>
    <source>
        <strain evidence="2">cv. PW_Plant_1</strain>
    </source>
</reference>
<dbReference type="EMBL" id="CM055111">
    <property type="protein sequence ID" value="KAJ7518969.1"/>
    <property type="molecule type" value="Genomic_DNA"/>
</dbReference>
<evidence type="ECO:0000313" key="1">
    <source>
        <dbReference type="EMBL" id="KAJ7518969.1"/>
    </source>
</evidence>
<sequence>MEPGQGRDSAHIVSFVLYSSVLALVKCSLAVQYVVGNEAGWTLPSFGHVNYTTWASNYTFHAGDSLLFNYRSDLHNVLVVEAADYNSCAPSNPIQTYSDGKTVIELPNPGQHNYVCGIPGHCDQGQKLSIMVNAAEGKEPLVPAPASIVPNPPRTPSKAETYKRMSSFTSTATKILGSVMAGCIIFMT</sequence>
<organism evidence="1 2">
    <name type="scientific">Diphasiastrum complanatum</name>
    <name type="common">Issler's clubmoss</name>
    <name type="synonym">Lycopodium complanatum</name>
    <dbReference type="NCBI Taxonomy" id="34168"/>
    <lineage>
        <taxon>Eukaryota</taxon>
        <taxon>Viridiplantae</taxon>
        <taxon>Streptophyta</taxon>
        <taxon>Embryophyta</taxon>
        <taxon>Tracheophyta</taxon>
        <taxon>Lycopodiopsida</taxon>
        <taxon>Lycopodiales</taxon>
        <taxon>Lycopodiaceae</taxon>
        <taxon>Lycopodioideae</taxon>
        <taxon>Diphasiastrum</taxon>
    </lineage>
</organism>
<gene>
    <name evidence="1" type="ORF">O6H91_20G017300</name>
</gene>